<comment type="caution">
    <text evidence="2">The sequence shown here is derived from an EMBL/GenBank/DDBJ whole genome shotgun (WGS) entry which is preliminary data.</text>
</comment>
<keyword evidence="3" id="KW-1185">Reference proteome</keyword>
<dbReference type="Proteomes" id="UP001629113">
    <property type="component" value="Unassembled WGS sequence"/>
</dbReference>
<dbReference type="InterPro" id="IPR011008">
    <property type="entry name" value="Dimeric_a/b-barrel"/>
</dbReference>
<name>A0ABR4PPN9_9HELO</name>
<reference evidence="2 3" key="1">
    <citation type="submission" date="2024-06" db="EMBL/GenBank/DDBJ databases">
        <title>Complete genome of Phlyctema vagabunda strain 19-DSS-EL-015.</title>
        <authorList>
            <person name="Fiorenzani C."/>
        </authorList>
    </citation>
    <scope>NUCLEOTIDE SEQUENCE [LARGE SCALE GENOMIC DNA]</scope>
    <source>
        <strain evidence="2 3">19-DSS-EL-015</strain>
    </source>
</reference>
<accession>A0ABR4PPN9</accession>
<feature type="region of interest" description="Disordered" evidence="1">
    <location>
        <begin position="277"/>
        <end position="297"/>
    </location>
</feature>
<proteinExistence type="predicted"/>
<gene>
    <name evidence="2" type="ORF">PVAG01_02050</name>
</gene>
<feature type="compositionally biased region" description="Acidic residues" evidence="1">
    <location>
        <begin position="284"/>
        <end position="293"/>
    </location>
</feature>
<evidence type="ECO:0000256" key="1">
    <source>
        <dbReference type="SAM" id="MobiDB-lite"/>
    </source>
</evidence>
<dbReference type="SUPFAM" id="SSF54909">
    <property type="entry name" value="Dimeric alpha+beta barrel"/>
    <property type="match status" value="1"/>
</dbReference>
<evidence type="ECO:0008006" key="4">
    <source>
        <dbReference type="Google" id="ProtNLM"/>
    </source>
</evidence>
<protein>
    <recommendedName>
        <fullName evidence="4">ABM domain-containing protein</fullName>
    </recommendedName>
</protein>
<dbReference type="Gene3D" id="3.30.70.100">
    <property type="match status" value="1"/>
</dbReference>
<sequence>MARTKQTARRSLKPLITWTRFHLPHEQEWPTWSTDHADVHVGPLVGVEGWRKASLGRMVDNPEQAAYIIEWATLDDLTAFQSSPACAEFLRNLPEHDRSQVSIDSGSTLRHLTLDDASSSSRFLTFKHATEAVTSEVEGRVTFTALLVPGKVDDVYGIWNGSLQCVFDRFVPRGSEFITWHKNFWFKFATVGFWVLAEDSWVEKKFGKLEQTQEDGQARTIFCHFHLWQPKYGGTPAHEEASAADPQARESWNQAIAQVMPPVTAWEQERWDIRGVPRFYPPDPELDPEELAEEQEHQRLRDEYLQSHGFNVGEGSQ</sequence>
<evidence type="ECO:0000313" key="3">
    <source>
        <dbReference type="Proteomes" id="UP001629113"/>
    </source>
</evidence>
<dbReference type="EMBL" id="JBFCZG010000002">
    <property type="protein sequence ID" value="KAL3425259.1"/>
    <property type="molecule type" value="Genomic_DNA"/>
</dbReference>
<organism evidence="2 3">
    <name type="scientific">Phlyctema vagabunda</name>
    <dbReference type="NCBI Taxonomy" id="108571"/>
    <lineage>
        <taxon>Eukaryota</taxon>
        <taxon>Fungi</taxon>
        <taxon>Dikarya</taxon>
        <taxon>Ascomycota</taxon>
        <taxon>Pezizomycotina</taxon>
        <taxon>Leotiomycetes</taxon>
        <taxon>Helotiales</taxon>
        <taxon>Dermateaceae</taxon>
        <taxon>Phlyctema</taxon>
    </lineage>
</organism>
<evidence type="ECO:0000313" key="2">
    <source>
        <dbReference type="EMBL" id="KAL3425259.1"/>
    </source>
</evidence>